<dbReference type="RefSeq" id="WP_190889346.1">
    <property type="nucleotide sequence ID" value="NZ_JACWZY010000022.1"/>
</dbReference>
<dbReference type="SFLD" id="SFLDS00003">
    <property type="entry name" value="Haloacid_Dehalogenase"/>
    <property type="match status" value="1"/>
</dbReference>
<evidence type="ECO:0000256" key="3">
    <source>
        <dbReference type="ARBA" id="ARBA00011881"/>
    </source>
</evidence>
<comment type="similarity">
    <text evidence="2">Belongs to the KdsC family.</text>
</comment>
<gene>
    <name evidence="8" type="ORF">IC229_22835</name>
</gene>
<feature type="binding site" evidence="7">
    <location>
        <position position="112"/>
    </location>
    <ligand>
        <name>Mg(2+)</name>
        <dbReference type="ChEBI" id="CHEBI:18420"/>
    </ligand>
</feature>
<evidence type="ECO:0000313" key="8">
    <source>
        <dbReference type="EMBL" id="MBD2703499.1"/>
    </source>
</evidence>
<evidence type="ECO:0000256" key="6">
    <source>
        <dbReference type="ARBA" id="ARBA00022842"/>
    </source>
</evidence>
<dbReference type="PANTHER" id="PTHR21485">
    <property type="entry name" value="HAD SUPERFAMILY MEMBERS CMAS AND KDSC"/>
    <property type="match status" value="1"/>
</dbReference>
<keyword evidence="5 8" id="KW-0378">Hydrolase</keyword>
<evidence type="ECO:0000256" key="2">
    <source>
        <dbReference type="ARBA" id="ARBA00005893"/>
    </source>
</evidence>
<comment type="subunit">
    <text evidence="3">Homotetramer.</text>
</comment>
<dbReference type="Proteomes" id="UP000598820">
    <property type="component" value="Unassembled WGS sequence"/>
</dbReference>
<keyword evidence="4 7" id="KW-0479">Metal-binding</keyword>
<dbReference type="Pfam" id="PF08282">
    <property type="entry name" value="Hydrolase_3"/>
    <property type="match status" value="1"/>
</dbReference>
<dbReference type="SFLD" id="SFLDG01138">
    <property type="entry name" value="C1.6.2:_Deoxy-d-mannose-octulo"/>
    <property type="match status" value="1"/>
</dbReference>
<accession>A0A927AP81</accession>
<feature type="binding site" evidence="7">
    <location>
        <position position="20"/>
    </location>
    <ligand>
        <name>substrate</name>
    </ligand>
</feature>
<reference evidence="8" key="1">
    <citation type="submission" date="2020-09" db="EMBL/GenBank/DDBJ databases">
        <authorList>
            <person name="Kim M.K."/>
        </authorList>
    </citation>
    <scope>NUCLEOTIDE SEQUENCE</scope>
    <source>
        <strain evidence="8">BT702</strain>
    </source>
</reference>
<dbReference type="GO" id="GO:0008781">
    <property type="term" value="F:N-acylneuraminate cytidylyltransferase activity"/>
    <property type="evidence" value="ECO:0007669"/>
    <property type="project" value="TreeGrafter"/>
</dbReference>
<dbReference type="CDD" id="cd01630">
    <property type="entry name" value="HAD_KDO-like"/>
    <property type="match status" value="1"/>
</dbReference>
<dbReference type="GO" id="GO:0016788">
    <property type="term" value="F:hydrolase activity, acting on ester bonds"/>
    <property type="evidence" value="ECO:0007669"/>
    <property type="project" value="InterPro"/>
</dbReference>
<dbReference type="InterPro" id="IPR023214">
    <property type="entry name" value="HAD_sf"/>
</dbReference>
<dbReference type="PANTHER" id="PTHR21485:SF3">
    <property type="entry name" value="N-ACYLNEURAMINATE CYTIDYLYLTRANSFERASE"/>
    <property type="match status" value="1"/>
</dbReference>
<feature type="binding site" evidence="7">
    <location>
        <position position="18"/>
    </location>
    <ligand>
        <name>Mg(2+)</name>
        <dbReference type="ChEBI" id="CHEBI:18420"/>
    </ligand>
</feature>
<proteinExistence type="inferred from homology"/>
<keyword evidence="9" id="KW-1185">Reference proteome</keyword>
<sequence length="182" mass="19527">MNRPLQEKASRIKLLLTDCDGVLTDAGVYYGENGEIFKKFNIRDGMAVERLRVLVGVDVGIVTGETSPSVVTRAAKLKITQLHLGIKDKLTLLNSILERTGLTASEVAFIGDDVNDLEILQAVGLAACPADATRFNKAIVDYCCETKGGEGCFRELAELIIDAKQAGNLAGPTDVSDDGQEQ</sequence>
<dbReference type="InterPro" id="IPR036412">
    <property type="entry name" value="HAD-like_sf"/>
</dbReference>
<keyword evidence="6 7" id="KW-0460">Magnesium</keyword>
<dbReference type="AlphaFoldDB" id="A0A927AP81"/>
<dbReference type="NCBIfam" id="TIGR01670">
    <property type="entry name" value="KdsC-phosphatas"/>
    <property type="match status" value="1"/>
</dbReference>
<name>A0A927AP81_9BACT</name>
<dbReference type="EMBL" id="JACWZY010000022">
    <property type="protein sequence ID" value="MBD2703499.1"/>
    <property type="molecule type" value="Genomic_DNA"/>
</dbReference>
<dbReference type="InterPro" id="IPR010023">
    <property type="entry name" value="KdsC_fam"/>
</dbReference>
<evidence type="ECO:0000256" key="4">
    <source>
        <dbReference type="ARBA" id="ARBA00022723"/>
    </source>
</evidence>
<dbReference type="GO" id="GO:0046872">
    <property type="term" value="F:metal ion binding"/>
    <property type="evidence" value="ECO:0007669"/>
    <property type="project" value="UniProtKB-KW"/>
</dbReference>
<evidence type="ECO:0000256" key="5">
    <source>
        <dbReference type="ARBA" id="ARBA00022801"/>
    </source>
</evidence>
<dbReference type="SFLD" id="SFLDG01136">
    <property type="entry name" value="C1.6:_Phosphoserine_Phosphatas"/>
    <property type="match status" value="1"/>
</dbReference>
<evidence type="ECO:0000256" key="1">
    <source>
        <dbReference type="ARBA" id="ARBA00001946"/>
    </source>
</evidence>
<comment type="cofactor">
    <cofactor evidence="1 7">
        <name>Mg(2+)</name>
        <dbReference type="ChEBI" id="CHEBI:18420"/>
    </cofactor>
</comment>
<dbReference type="Gene3D" id="3.40.50.1000">
    <property type="entry name" value="HAD superfamily/HAD-like"/>
    <property type="match status" value="1"/>
</dbReference>
<organism evidence="8 9">
    <name type="scientific">Spirosoma profusum</name>
    <dbReference type="NCBI Taxonomy" id="2771354"/>
    <lineage>
        <taxon>Bacteria</taxon>
        <taxon>Pseudomonadati</taxon>
        <taxon>Bacteroidota</taxon>
        <taxon>Cytophagia</taxon>
        <taxon>Cytophagales</taxon>
        <taxon>Cytophagaceae</taxon>
        <taxon>Spirosoma</taxon>
    </lineage>
</organism>
<evidence type="ECO:0000256" key="7">
    <source>
        <dbReference type="PIRSR" id="PIRSR006118-2"/>
    </source>
</evidence>
<evidence type="ECO:0000313" key="9">
    <source>
        <dbReference type="Proteomes" id="UP000598820"/>
    </source>
</evidence>
<dbReference type="SUPFAM" id="SSF56784">
    <property type="entry name" value="HAD-like"/>
    <property type="match status" value="1"/>
</dbReference>
<dbReference type="PIRSF" id="PIRSF006118">
    <property type="entry name" value="KDO8-P_Ptase"/>
    <property type="match status" value="1"/>
</dbReference>
<protein>
    <submittedName>
        <fullName evidence="8">HAD hydrolase family protein</fullName>
    </submittedName>
</protein>
<comment type="caution">
    <text evidence="8">The sequence shown here is derived from an EMBL/GenBank/DDBJ whole genome shotgun (WGS) entry which is preliminary data.</text>
</comment>
<dbReference type="FunFam" id="3.40.50.1000:FF:000029">
    <property type="entry name" value="3-deoxy-D-manno-octulosonate 8-phosphate phosphatase KdsC"/>
    <property type="match status" value="1"/>
</dbReference>
<dbReference type="InterPro" id="IPR050793">
    <property type="entry name" value="CMP-NeuNAc_synthase"/>
</dbReference>